<dbReference type="PANTHER" id="PTHR11040:SF211">
    <property type="entry name" value="ZINC TRANSPORTER ZIP11"/>
    <property type="match status" value="1"/>
</dbReference>
<keyword evidence="3" id="KW-1003">Cell membrane</keyword>
<evidence type="ECO:0000313" key="10">
    <source>
        <dbReference type="Proteomes" id="UP000182680"/>
    </source>
</evidence>
<evidence type="ECO:0000313" key="9">
    <source>
        <dbReference type="EMBL" id="SFW14822.1"/>
    </source>
</evidence>
<feature type="transmembrane region" description="Helical" evidence="8">
    <location>
        <begin position="47"/>
        <end position="68"/>
    </location>
</feature>
<accession>A0AA94HR77</accession>
<keyword evidence="7 8" id="KW-0472">Membrane</keyword>
<sequence>MDPAVSSVIQHPVAQATVAGLLSWLSVSLGAAFIFTRREFSRKAMDCLLGAAGGMMLGASFFGLLQPAMELTSHMGRTGFIPVVFGLLLGAGFLLLLDRVLPHLHLVQDTTEGISTRWRRSVLLVTAMALHHIPEGLAIGVGYGAAAAESGMATGIESLGMSTALVLTASIMLQNLPEGMVVSTALRAEGYSAKKSFFYGVLSGVTAPIGAIPGAMAAGVTAGILPVALAFAAGAMIYVVFEEVIPEANASGNGNAASLSCIFGVCLVIALTTLLG</sequence>
<feature type="transmembrane region" description="Helical" evidence="8">
    <location>
        <begin position="122"/>
        <end position="146"/>
    </location>
</feature>
<evidence type="ECO:0000256" key="6">
    <source>
        <dbReference type="ARBA" id="ARBA00022989"/>
    </source>
</evidence>
<evidence type="ECO:0000256" key="5">
    <source>
        <dbReference type="ARBA" id="ARBA00022833"/>
    </source>
</evidence>
<dbReference type="EMBL" id="FPIW01000002">
    <property type="protein sequence ID" value="SFW14822.1"/>
    <property type="molecule type" value="Genomic_DNA"/>
</dbReference>
<dbReference type="GO" id="GO:0005385">
    <property type="term" value="F:zinc ion transmembrane transporter activity"/>
    <property type="evidence" value="ECO:0007669"/>
    <property type="project" value="TreeGrafter"/>
</dbReference>
<dbReference type="AlphaFoldDB" id="A0AA94HR77"/>
<evidence type="ECO:0000256" key="1">
    <source>
        <dbReference type="ARBA" id="ARBA00004651"/>
    </source>
</evidence>
<gene>
    <name evidence="9" type="ORF">SAMN02910291_00210</name>
</gene>
<feature type="transmembrane region" description="Helical" evidence="8">
    <location>
        <begin position="158"/>
        <end position="176"/>
    </location>
</feature>
<dbReference type="GO" id="GO:0005886">
    <property type="term" value="C:plasma membrane"/>
    <property type="evidence" value="ECO:0007669"/>
    <property type="project" value="UniProtKB-SubCell"/>
</dbReference>
<feature type="transmembrane region" description="Helical" evidence="8">
    <location>
        <begin position="253"/>
        <end position="275"/>
    </location>
</feature>
<protein>
    <submittedName>
        <fullName evidence="9">Zinc transporter, ZIP family</fullName>
    </submittedName>
</protein>
<evidence type="ECO:0000256" key="2">
    <source>
        <dbReference type="ARBA" id="ARBA00006939"/>
    </source>
</evidence>
<comment type="caution">
    <text evidence="9">The sequence shown here is derived from an EMBL/GenBank/DDBJ whole genome shotgun (WGS) entry which is preliminary data.</text>
</comment>
<comment type="similarity">
    <text evidence="2">Belongs to the ZIP transporter (TC 2.A.5) family.</text>
</comment>
<comment type="subcellular location">
    <subcellularLocation>
        <location evidence="1">Cell membrane</location>
        <topology evidence="1">Multi-pass membrane protein</topology>
    </subcellularLocation>
</comment>
<feature type="transmembrane region" description="Helical" evidence="8">
    <location>
        <begin position="80"/>
        <end position="101"/>
    </location>
</feature>
<evidence type="ECO:0000256" key="7">
    <source>
        <dbReference type="ARBA" id="ARBA00023136"/>
    </source>
</evidence>
<dbReference type="RefSeq" id="WP_072311115.1">
    <property type="nucleotide sequence ID" value="NZ_FPIW01000002.1"/>
</dbReference>
<feature type="transmembrane region" description="Helical" evidence="8">
    <location>
        <begin position="12"/>
        <end position="35"/>
    </location>
</feature>
<evidence type="ECO:0000256" key="3">
    <source>
        <dbReference type="ARBA" id="ARBA00022475"/>
    </source>
</evidence>
<proteinExistence type="inferred from homology"/>
<dbReference type="Pfam" id="PF02535">
    <property type="entry name" value="Zip"/>
    <property type="match status" value="1"/>
</dbReference>
<keyword evidence="6 8" id="KW-1133">Transmembrane helix</keyword>
<feature type="transmembrane region" description="Helical" evidence="8">
    <location>
        <begin position="197"/>
        <end position="216"/>
    </location>
</feature>
<evidence type="ECO:0000256" key="8">
    <source>
        <dbReference type="SAM" id="Phobius"/>
    </source>
</evidence>
<organism evidence="9 10">
    <name type="scientific">Desulfovibrio desulfuricans</name>
    <dbReference type="NCBI Taxonomy" id="876"/>
    <lineage>
        <taxon>Bacteria</taxon>
        <taxon>Pseudomonadati</taxon>
        <taxon>Thermodesulfobacteriota</taxon>
        <taxon>Desulfovibrionia</taxon>
        <taxon>Desulfovibrionales</taxon>
        <taxon>Desulfovibrionaceae</taxon>
        <taxon>Desulfovibrio</taxon>
    </lineage>
</organism>
<keyword evidence="4 8" id="KW-0812">Transmembrane</keyword>
<dbReference type="PANTHER" id="PTHR11040">
    <property type="entry name" value="ZINC/IRON TRANSPORTER"/>
    <property type="match status" value="1"/>
</dbReference>
<feature type="transmembrane region" description="Helical" evidence="8">
    <location>
        <begin position="222"/>
        <end position="241"/>
    </location>
</feature>
<evidence type="ECO:0000256" key="4">
    <source>
        <dbReference type="ARBA" id="ARBA00022692"/>
    </source>
</evidence>
<dbReference type="InterPro" id="IPR003689">
    <property type="entry name" value="ZIP"/>
</dbReference>
<dbReference type="Proteomes" id="UP000182680">
    <property type="component" value="Unassembled WGS sequence"/>
</dbReference>
<keyword evidence="5" id="KW-0862">Zinc</keyword>
<reference evidence="10" key="1">
    <citation type="submission" date="2016-11" db="EMBL/GenBank/DDBJ databases">
        <authorList>
            <person name="Jaros S."/>
            <person name="Januszkiewicz K."/>
            <person name="Wedrychowicz H."/>
        </authorList>
    </citation>
    <scope>NUCLEOTIDE SEQUENCE [LARGE SCALE GENOMIC DNA]</scope>
    <source>
        <strain evidence="10">DSM 7057</strain>
    </source>
</reference>
<name>A0AA94HR77_DESDE</name>